<gene>
    <name evidence="4" type="ORF">GOMPHAMPRED_005003</name>
</gene>
<evidence type="ECO:0000313" key="5">
    <source>
        <dbReference type="Proteomes" id="UP000664169"/>
    </source>
</evidence>
<name>A0A8H3I8B3_9LECA</name>
<dbReference type="PANTHER" id="PTHR10039:SF5">
    <property type="entry name" value="NACHT DOMAIN-CONTAINING PROTEIN"/>
    <property type="match status" value="1"/>
</dbReference>
<dbReference type="SUPFAM" id="SSF52540">
    <property type="entry name" value="P-loop containing nucleoside triphosphate hydrolases"/>
    <property type="match status" value="1"/>
</dbReference>
<comment type="caution">
    <text evidence="4">The sequence shown here is derived from an EMBL/GenBank/DDBJ whole genome shotgun (WGS) entry which is preliminary data.</text>
</comment>
<dbReference type="EMBL" id="CAJPDQ010000003">
    <property type="protein sequence ID" value="CAF9907040.1"/>
    <property type="molecule type" value="Genomic_DNA"/>
</dbReference>
<dbReference type="Gene3D" id="3.40.50.300">
    <property type="entry name" value="P-loop containing nucleotide triphosphate hydrolases"/>
    <property type="match status" value="1"/>
</dbReference>
<evidence type="ECO:0000256" key="1">
    <source>
        <dbReference type="ARBA" id="ARBA00022737"/>
    </source>
</evidence>
<dbReference type="InterPro" id="IPR027417">
    <property type="entry name" value="P-loop_NTPase"/>
</dbReference>
<dbReference type="Pfam" id="PF22939">
    <property type="entry name" value="WHD_GPIID"/>
    <property type="match status" value="1"/>
</dbReference>
<sequence length="500" mass="56949">MHKKEEVGSSSKDYKEWLASSRSDLLWLAGKPGSGKSTLVKSIVKRLVEEKDSTEDIAPLRTILLTARLTVTTLVPLRNLLLIFQSNERLFPLIRARFRHLQASKLKWDYESLKLALLSLHATKFNIKVFLFVDGMDESDDAYRDDIIEFLVSLAAASSNSRCIFKVFIAGRPETYIRPWMNRARHISLEEMNREDVQTIVDSRISNLRQFHVSALDHYASKTEPENEEKTFTMTKAYIVDNSRGVFLWVSLVLSELENFVQLGGYSLHDIEECLHSLPTKLEKSDGFYALMVERLAKNITKAKHHGARSWRIFAWITFSARQLAVTELADALAISEQCLTQAPGTAFNLAKWRPVDLVHGLYTLCEGFVEVKPSADGLCVQLMHQTVREFLLRRDQLAKLYDMNQTSGDKEIAITCCRYIYLAFMSAITKRPVDSTFSLATDVVEHLSDWNLLGYALTYPQFHLNSSEIIDKRTLSESERLINETLSDSTSYASILLLG</sequence>
<organism evidence="4 5">
    <name type="scientific">Gomphillus americanus</name>
    <dbReference type="NCBI Taxonomy" id="1940652"/>
    <lineage>
        <taxon>Eukaryota</taxon>
        <taxon>Fungi</taxon>
        <taxon>Dikarya</taxon>
        <taxon>Ascomycota</taxon>
        <taxon>Pezizomycotina</taxon>
        <taxon>Lecanoromycetes</taxon>
        <taxon>OSLEUM clade</taxon>
        <taxon>Ostropomycetidae</taxon>
        <taxon>Ostropales</taxon>
        <taxon>Graphidaceae</taxon>
        <taxon>Gomphilloideae</taxon>
        <taxon>Gomphillus</taxon>
    </lineage>
</organism>
<keyword evidence="1" id="KW-0677">Repeat</keyword>
<evidence type="ECO:0000313" key="4">
    <source>
        <dbReference type="EMBL" id="CAF9907040.1"/>
    </source>
</evidence>
<reference evidence="4" key="1">
    <citation type="submission" date="2021-03" db="EMBL/GenBank/DDBJ databases">
        <authorList>
            <person name="Tagirdzhanova G."/>
        </authorList>
    </citation>
    <scope>NUCLEOTIDE SEQUENCE</scope>
</reference>
<evidence type="ECO:0008006" key="6">
    <source>
        <dbReference type="Google" id="ProtNLM"/>
    </source>
</evidence>
<dbReference type="PANTHER" id="PTHR10039">
    <property type="entry name" value="AMELOGENIN"/>
    <property type="match status" value="1"/>
</dbReference>
<evidence type="ECO:0000259" key="3">
    <source>
        <dbReference type="Pfam" id="PF24883"/>
    </source>
</evidence>
<feature type="domain" description="GPI inositol-deacylase winged helix" evidence="2">
    <location>
        <begin position="309"/>
        <end position="396"/>
    </location>
</feature>
<proteinExistence type="predicted"/>
<evidence type="ECO:0000259" key="2">
    <source>
        <dbReference type="Pfam" id="PF22939"/>
    </source>
</evidence>
<accession>A0A8H3I8B3</accession>
<dbReference type="OrthoDB" id="427518at2759"/>
<dbReference type="Pfam" id="PF24883">
    <property type="entry name" value="NPHP3_N"/>
    <property type="match status" value="1"/>
</dbReference>
<dbReference type="AlphaFoldDB" id="A0A8H3I8B3"/>
<protein>
    <recommendedName>
        <fullName evidence="6">NACHT domain-containing protein</fullName>
    </recommendedName>
</protein>
<dbReference type="Proteomes" id="UP000664169">
    <property type="component" value="Unassembled WGS sequence"/>
</dbReference>
<keyword evidence="5" id="KW-1185">Reference proteome</keyword>
<dbReference type="InterPro" id="IPR054471">
    <property type="entry name" value="GPIID_WHD"/>
</dbReference>
<dbReference type="InterPro" id="IPR056884">
    <property type="entry name" value="NPHP3-like_N"/>
</dbReference>
<feature type="domain" description="Nephrocystin 3-like N-terminal" evidence="3">
    <location>
        <begin position="11"/>
        <end position="172"/>
    </location>
</feature>